<keyword evidence="3" id="KW-1185">Reference proteome</keyword>
<dbReference type="AlphaFoldDB" id="A0A4R8XNL7"/>
<evidence type="ECO:0000259" key="1">
    <source>
        <dbReference type="Pfam" id="PF09949"/>
    </source>
</evidence>
<reference evidence="2 3" key="1">
    <citation type="submission" date="2019-03" db="EMBL/GenBank/DDBJ databases">
        <title>Genomics of glacier-inhabiting Cryobacterium strains.</title>
        <authorList>
            <person name="Liu Q."/>
            <person name="Xin Y.-H."/>
        </authorList>
    </citation>
    <scope>NUCLEOTIDE SEQUENCE [LARGE SCALE GENOMIC DNA]</scope>
    <source>
        <strain evidence="2 3">TMT2-48-2</strain>
    </source>
</reference>
<name>A0A4R8XNL7_9MICO</name>
<dbReference type="Pfam" id="PF09949">
    <property type="entry name" value="APP1_cat"/>
    <property type="match status" value="1"/>
</dbReference>
<gene>
    <name evidence="2" type="ORF">E3T23_10625</name>
</gene>
<comment type="caution">
    <text evidence="2">The sequence shown here is derived from an EMBL/GenBank/DDBJ whole genome shotgun (WGS) entry which is preliminary data.</text>
</comment>
<dbReference type="EMBL" id="SOGN01000044">
    <property type="protein sequence ID" value="TFC79699.1"/>
    <property type="molecule type" value="Genomic_DNA"/>
</dbReference>
<dbReference type="GO" id="GO:0008195">
    <property type="term" value="F:phosphatidate phosphatase activity"/>
    <property type="evidence" value="ECO:0007669"/>
    <property type="project" value="InterPro"/>
</dbReference>
<evidence type="ECO:0000313" key="2">
    <source>
        <dbReference type="EMBL" id="TFC79699.1"/>
    </source>
</evidence>
<dbReference type="Proteomes" id="UP000298433">
    <property type="component" value="Unassembled WGS sequence"/>
</dbReference>
<dbReference type="InterPro" id="IPR052935">
    <property type="entry name" value="Mg2+_PAP"/>
</dbReference>
<dbReference type="InterPro" id="IPR019236">
    <property type="entry name" value="APP1_cat"/>
</dbReference>
<protein>
    <submittedName>
        <fullName evidence="2">DUF2183 domain-containing protein</fullName>
    </submittedName>
</protein>
<sequence length="342" mass="38047">MHRAARIEDWLHFKREHSARKRGYLPTVIPYAGYGSTEWVRILCRVLLAKPVKPGSSLARRHRGADRRETGIRGWRSFTSVPVNDVTVTIEINGSLHRVQADRGGVVDTVVPVTLTPGWHTAKLHTDDTVDPVEAPIFIVAPSVRRGIISDVDDTVMVTTLPRPLLAAWNTFVLDEHARVPTPGMAVFLDRLAAENEGAPVIYLSTGAWNVAPTLTRFLNRNLYPSGALLLTDWGPTHDRWFRSGQDHKRANLRRLALEFPDIRWILIGDDGQHDEAIYGEFQREFPGSVEAVAIRQLSPSEAVLAGRLAKDSTAAPPDPRWVYGPDGSALARHLAEHGLIF</sequence>
<accession>A0A4R8XNL7</accession>
<dbReference type="PANTHER" id="PTHR28208">
    <property type="entry name" value="PHOSPHATIDATE PHOSPHATASE APP1"/>
    <property type="match status" value="1"/>
</dbReference>
<dbReference type="OrthoDB" id="9789875at2"/>
<evidence type="ECO:0000313" key="3">
    <source>
        <dbReference type="Proteomes" id="UP000298433"/>
    </source>
</evidence>
<organism evidence="2 3">
    <name type="scientific">Cryobacterium cheniae</name>
    <dbReference type="NCBI Taxonomy" id="1259262"/>
    <lineage>
        <taxon>Bacteria</taxon>
        <taxon>Bacillati</taxon>
        <taxon>Actinomycetota</taxon>
        <taxon>Actinomycetes</taxon>
        <taxon>Micrococcales</taxon>
        <taxon>Microbacteriaceae</taxon>
        <taxon>Cryobacterium</taxon>
    </lineage>
</organism>
<dbReference type="PANTHER" id="PTHR28208:SF3">
    <property type="entry name" value="PHOSPHATIDATE PHOSPHATASE APP1"/>
    <property type="match status" value="1"/>
</dbReference>
<proteinExistence type="predicted"/>
<dbReference type="RefSeq" id="WP_134370331.1">
    <property type="nucleotide sequence ID" value="NZ_SOGN01000044.1"/>
</dbReference>
<feature type="domain" description="Phosphatidate phosphatase APP1 catalytic" evidence="1">
    <location>
        <begin position="147"/>
        <end position="297"/>
    </location>
</feature>